<dbReference type="EMBL" id="FOQL01000001">
    <property type="protein sequence ID" value="SFI12851.1"/>
    <property type="molecule type" value="Genomic_DNA"/>
</dbReference>
<sequence>MNLSKREQSQIERTLAATLTDACEAAKAEIVGFQWLTHDVDYQHFPASLRVIWVFASQAEQDAAIARGQDRLMQELTATALQAAAIQLDTPAAHVHLDNEQQCLRVDGGNWQQRLARQRSAKR</sequence>
<name>A0A1I3FPF8_9PSED</name>
<gene>
    <name evidence="1" type="ORF">SAMN05216206_1553</name>
</gene>
<proteinExistence type="predicted"/>
<evidence type="ECO:0000313" key="1">
    <source>
        <dbReference type="EMBL" id="SFI12851.1"/>
    </source>
</evidence>
<accession>A0A1I3FPF8</accession>
<dbReference type="Proteomes" id="UP000243606">
    <property type="component" value="Unassembled WGS sequence"/>
</dbReference>
<dbReference type="STRING" id="425504.SAMN05216206_1553"/>
<dbReference type="RefSeq" id="WP_090241054.1">
    <property type="nucleotide sequence ID" value="NZ_CAXBNE010000019.1"/>
</dbReference>
<reference evidence="2" key="1">
    <citation type="submission" date="2016-10" db="EMBL/GenBank/DDBJ databases">
        <authorList>
            <person name="Varghese N."/>
            <person name="Submissions S."/>
        </authorList>
    </citation>
    <scope>NUCLEOTIDE SEQUENCE [LARGE SCALE GENOMIC DNA]</scope>
    <source>
        <strain evidence="2">LMG 24016</strain>
    </source>
</reference>
<dbReference type="AlphaFoldDB" id="A0A1I3FPF8"/>
<organism evidence="1 2">
    <name type="scientific">Pseudomonas guineae</name>
    <dbReference type="NCBI Taxonomy" id="425504"/>
    <lineage>
        <taxon>Bacteria</taxon>
        <taxon>Pseudomonadati</taxon>
        <taxon>Pseudomonadota</taxon>
        <taxon>Gammaproteobacteria</taxon>
        <taxon>Pseudomonadales</taxon>
        <taxon>Pseudomonadaceae</taxon>
        <taxon>Pseudomonas</taxon>
    </lineage>
</organism>
<dbReference type="OrthoDB" id="6996126at2"/>
<evidence type="ECO:0008006" key="3">
    <source>
        <dbReference type="Google" id="ProtNLM"/>
    </source>
</evidence>
<evidence type="ECO:0000313" key="2">
    <source>
        <dbReference type="Proteomes" id="UP000243606"/>
    </source>
</evidence>
<protein>
    <recommendedName>
        <fullName evidence="3">Fis family transcriptional regulator</fullName>
    </recommendedName>
</protein>
<keyword evidence="2" id="KW-1185">Reference proteome</keyword>